<gene>
    <name evidence="3" type="ORF">mMyoMyo1_010155</name>
</gene>
<evidence type="ECO:0000313" key="4">
    <source>
        <dbReference type="Proteomes" id="UP000527355"/>
    </source>
</evidence>
<evidence type="ECO:0000256" key="1">
    <source>
        <dbReference type="SAM" id="MobiDB-lite"/>
    </source>
</evidence>
<reference evidence="3 4" key="1">
    <citation type="journal article" date="2020" name="Nature">
        <title>Six reference-quality genomes reveal evolution of bat adaptations.</title>
        <authorList>
            <person name="Jebb D."/>
            <person name="Huang Z."/>
            <person name="Pippel M."/>
            <person name="Hughes G.M."/>
            <person name="Lavrichenko K."/>
            <person name="Devanna P."/>
            <person name="Winkler S."/>
            <person name="Jermiin L.S."/>
            <person name="Skirmuntt E.C."/>
            <person name="Katzourakis A."/>
            <person name="Burkitt-Gray L."/>
            <person name="Ray D.A."/>
            <person name="Sullivan K.A.M."/>
            <person name="Roscito J.G."/>
            <person name="Kirilenko B.M."/>
            <person name="Davalos L.M."/>
            <person name="Corthals A.P."/>
            <person name="Power M.L."/>
            <person name="Jones G."/>
            <person name="Ransome R.D."/>
            <person name="Dechmann D.K.N."/>
            <person name="Locatelli A.G."/>
            <person name="Puechmaille S.J."/>
            <person name="Fedrigo O."/>
            <person name="Jarvis E.D."/>
            <person name="Hiller M."/>
            <person name="Vernes S.C."/>
            <person name="Myers E.W."/>
            <person name="Teeling E.C."/>
        </authorList>
    </citation>
    <scope>NUCLEOTIDE SEQUENCE [LARGE SCALE GENOMIC DNA]</scope>
    <source>
        <strain evidence="3">MMyoMyo1</strain>
        <tissue evidence="3">Flight muscle</tissue>
    </source>
</reference>
<dbReference type="AlphaFoldDB" id="A0A7J7RUS5"/>
<keyword evidence="2" id="KW-0812">Transmembrane</keyword>
<keyword evidence="4" id="KW-1185">Reference proteome</keyword>
<feature type="region of interest" description="Disordered" evidence="1">
    <location>
        <begin position="64"/>
        <end position="94"/>
    </location>
</feature>
<evidence type="ECO:0000313" key="3">
    <source>
        <dbReference type="EMBL" id="KAF6279900.1"/>
    </source>
</evidence>
<evidence type="ECO:0000256" key="2">
    <source>
        <dbReference type="SAM" id="Phobius"/>
    </source>
</evidence>
<feature type="transmembrane region" description="Helical" evidence="2">
    <location>
        <begin position="33"/>
        <end position="54"/>
    </location>
</feature>
<dbReference type="Proteomes" id="UP000527355">
    <property type="component" value="Unassembled WGS sequence"/>
</dbReference>
<protein>
    <submittedName>
        <fullName evidence="3">Uncharacterized protein</fullName>
    </submittedName>
</protein>
<comment type="caution">
    <text evidence="3">The sequence shown here is derived from an EMBL/GenBank/DDBJ whole genome shotgun (WGS) entry which is preliminary data.</text>
</comment>
<name>A0A7J7RUS5_MYOMY</name>
<keyword evidence="2" id="KW-1133">Transmembrane helix</keyword>
<dbReference type="EMBL" id="JABWUV010000021">
    <property type="protein sequence ID" value="KAF6279900.1"/>
    <property type="molecule type" value="Genomic_DNA"/>
</dbReference>
<organism evidence="3 4">
    <name type="scientific">Myotis myotis</name>
    <name type="common">Greater mouse-eared bat</name>
    <name type="synonym">Vespertilio myotis</name>
    <dbReference type="NCBI Taxonomy" id="51298"/>
    <lineage>
        <taxon>Eukaryota</taxon>
        <taxon>Metazoa</taxon>
        <taxon>Chordata</taxon>
        <taxon>Craniata</taxon>
        <taxon>Vertebrata</taxon>
        <taxon>Euteleostomi</taxon>
        <taxon>Mammalia</taxon>
        <taxon>Eutheria</taxon>
        <taxon>Laurasiatheria</taxon>
        <taxon>Chiroptera</taxon>
        <taxon>Yangochiroptera</taxon>
        <taxon>Vespertilionidae</taxon>
        <taxon>Myotis</taxon>
    </lineage>
</organism>
<accession>A0A7J7RUS5</accession>
<proteinExistence type="predicted"/>
<keyword evidence="2" id="KW-0472">Membrane</keyword>
<sequence>MKLKEFKLQPLTFKSKPLTCTGPFHGSGRGPPMYSHGYMCVLFCFLKYILLIILQRRRERDRELETSMREKHRSAASRTLPTGDVPATKGHALDRNQTWDPSVRRPMLYPLSQTGQGYMCVFLIKIPK</sequence>